<keyword evidence="2" id="KW-1185">Reference proteome</keyword>
<protein>
    <submittedName>
        <fullName evidence="1">Uncharacterized protein</fullName>
    </submittedName>
</protein>
<evidence type="ECO:0000313" key="2">
    <source>
        <dbReference type="Proteomes" id="UP001157418"/>
    </source>
</evidence>
<name>A0AAU9M2M7_9ASTR</name>
<dbReference type="AlphaFoldDB" id="A0AAU9M2M7"/>
<gene>
    <name evidence="1" type="ORF">LVIROSA_LOCUS9463</name>
</gene>
<evidence type="ECO:0000313" key="1">
    <source>
        <dbReference type="EMBL" id="CAH1422109.1"/>
    </source>
</evidence>
<reference evidence="1 2" key="1">
    <citation type="submission" date="2022-01" db="EMBL/GenBank/DDBJ databases">
        <authorList>
            <person name="Xiong W."/>
            <person name="Schranz E."/>
        </authorList>
    </citation>
    <scope>NUCLEOTIDE SEQUENCE [LARGE SCALE GENOMIC DNA]</scope>
</reference>
<sequence length="178" mass="20695">MMEADEKVDRCQIQLVENDNVFLTKHIFLESIGLPSSAIRSCYETPSTAHVFQKLLEIGHKVPLDITSNFKKSKLPFTWNFLVHIIIHCLTGKTRGTNQPSTTWRQIIWGIITGRPVDYTTCLWNDLKEYIVTRNMEIPLTHFWIVCLESLYNVPKILVDESMELVETCQIKRFVIPE</sequence>
<organism evidence="1 2">
    <name type="scientific">Lactuca virosa</name>
    <dbReference type="NCBI Taxonomy" id="75947"/>
    <lineage>
        <taxon>Eukaryota</taxon>
        <taxon>Viridiplantae</taxon>
        <taxon>Streptophyta</taxon>
        <taxon>Embryophyta</taxon>
        <taxon>Tracheophyta</taxon>
        <taxon>Spermatophyta</taxon>
        <taxon>Magnoliopsida</taxon>
        <taxon>eudicotyledons</taxon>
        <taxon>Gunneridae</taxon>
        <taxon>Pentapetalae</taxon>
        <taxon>asterids</taxon>
        <taxon>campanulids</taxon>
        <taxon>Asterales</taxon>
        <taxon>Asteraceae</taxon>
        <taxon>Cichorioideae</taxon>
        <taxon>Cichorieae</taxon>
        <taxon>Lactucinae</taxon>
        <taxon>Lactuca</taxon>
    </lineage>
</organism>
<dbReference type="EMBL" id="CAKMRJ010001112">
    <property type="protein sequence ID" value="CAH1422109.1"/>
    <property type="molecule type" value="Genomic_DNA"/>
</dbReference>
<dbReference type="Proteomes" id="UP001157418">
    <property type="component" value="Unassembled WGS sequence"/>
</dbReference>
<proteinExistence type="predicted"/>
<accession>A0AAU9M2M7</accession>
<comment type="caution">
    <text evidence="1">The sequence shown here is derived from an EMBL/GenBank/DDBJ whole genome shotgun (WGS) entry which is preliminary data.</text>
</comment>